<feature type="compositionally biased region" description="Low complexity" evidence="1">
    <location>
        <begin position="160"/>
        <end position="183"/>
    </location>
</feature>
<evidence type="ECO:0000313" key="4">
    <source>
        <dbReference type="Proteomes" id="UP000643207"/>
    </source>
</evidence>
<keyword evidence="2" id="KW-0812">Transmembrane</keyword>
<keyword evidence="2" id="KW-1133">Transmembrane helix</keyword>
<reference evidence="3 4" key="1">
    <citation type="submission" date="2021-01" db="EMBL/GenBank/DDBJ databases">
        <title>Piscinibacter sp. Jin2 Genome sequencing and assembly.</title>
        <authorList>
            <person name="Kim I."/>
        </authorList>
    </citation>
    <scope>NUCLEOTIDE SEQUENCE [LARGE SCALE GENOMIC DNA]</scope>
    <source>
        <strain evidence="3 4">Jin2</strain>
    </source>
</reference>
<organism evidence="3 4">
    <name type="scientific">Aquariibacter lacus</name>
    <dbReference type="NCBI Taxonomy" id="2801332"/>
    <lineage>
        <taxon>Bacteria</taxon>
        <taxon>Pseudomonadati</taxon>
        <taxon>Pseudomonadota</taxon>
        <taxon>Betaproteobacteria</taxon>
        <taxon>Burkholderiales</taxon>
        <taxon>Sphaerotilaceae</taxon>
        <taxon>Aquariibacter</taxon>
    </lineage>
</organism>
<evidence type="ECO:0000256" key="2">
    <source>
        <dbReference type="SAM" id="Phobius"/>
    </source>
</evidence>
<feature type="transmembrane region" description="Helical" evidence="2">
    <location>
        <begin position="88"/>
        <end position="107"/>
    </location>
</feature>
<evidence type="ECO:0000313" key="3">
    <source>
        <dbReference type="EMBL" id="MBL0720893.1"/>
    </source>
</evidence>
<feature type="compositionally biased region" description="Pro residues" evidence="1">
    <location>
        <begin position="142"/>
        <end position="159"/>
    </location>
</feature>
<feature type="region of interest" description="Disordered" evidence="1">
    <location>
        <begin position="134"/>
        <end position="183"/>
    </location>
</feature>
<sequence length="183" mass="18604">MNRSARARRAALARAEARLAASRAALIRRLAPAEAAAPAGGAWSGGLAAWLAHALDPAAPPLATAPPLHALLPLLQGLIAPALGRHPLAGLLGAAVLGAVLVRLRAWRALRGRVAWRTLGLSLLLRALRQQAAAQAPRPAAAQPPPTPTPTPTPPPSQPARPAQPETPVQAAPAVQPAQTAAP</sequence>
<keyword evidence="2" id="KW-0472">Membrane</keyword>
<protein>
    <submittedName>
        <fullName evidence="3">Uncharacterized protein</fullName>
    </submittedName>
</protein>
<dbReference type="Proteomes" id="UP000643207">
    <property type="component" value="Unassembled WGS sequence"/>
</dbReference>
<dbReference type="AlphaFoldDB" id="A0A9X0XGY4"/>
<accession>A0A9X0XGY4</accession>
<name>A0A9X0XGY4_9BURK</name>
<dbReference type="EMBL" id="JAERRA010000002">
    <property type="protein sequence ID" value="MBL0720893.1"/>
    <property type="molecule type" value="Genomic_DNA"/>
</dbReference>
<keyword evidence="4" id="KW-1185">Reference proteome</keyword>
<gene>
    <name evidence="3" type="ORF">JI742_13445</name>
</gene>
<comment type="caution">
    <text evidence="3">The sequence shown here is derived from an EMBL/GenBank/DDBJ whole genome shotgun (WGS) entry which is preliminary data.</text>
</comment>
<evidence type="ECO:0000256" key="1">
    <source>
        <dbReference type="SAM" id="MobiDB-lite"/>
    </source>
</evidence>
<proteinExistence type="predicted"/>
<dbReference type="RefSeq" id="WP_201827764.1">
    <property type="nucleotide sequence ID" value="NZ_JAERRA010000002.1"/>
</dbReference>